<gene>
    <name evidence="2" type="ORF">MNOR_LOCUS8363</name>
</gene>
<comment type="caution">
    <text evidence="2">The sequence shown here is derived from an EMBL/GenBank/DDBJ whole genome shotgun (WGS) entry which is preliminary data.</text>
</comment>
<keyword evidence="3" id="KW-1185">Reference proteome</keyword>
<feature type="transmembrane region" description="Helical" evidence="1">
    <location>
        <begin position="57"/>
        <end position="77"/>
    </location>
</feature>
<protein>
    <submittedName>
        <fullName evidence="2">Uncharacterized protein</fullName>
    </submittedName>
</protein>
<sequence>MRIDYSLAAPKPDDLLDQLYSPYRRSYYYYDSKHHRHHSTKLHDHQPMLPPEVATDASIYIAAVFVLYGAILAILLGTNLHRFRGSSAGSSSSSRFPREPTCTRDQVTATLDIVTTK</sequence>
<dbReference type="EMBL" id="CAXKWB010003876">
    <property type="protein sequence ID" value="CAL4070846.1"/>
    <property type="molecule type" value="Genomic_DNA"/>
</dbReference>
<feature type="non-terminal residue" evidence="2">
    <location>
        <position position="117"/>
    </location>
</feature>
<proteinExistence type="predicted"/>
<keyword evidence="1" id="KW-1133">Transmembrane helix</keyword>
<reference evidence="2 3" key="1">
    <citation type="submission" date="2024-05" db="EMBL/GenBank/DDBJ databases">
        <authorList>
            <person name="Wallberg A."/>
        </authorList>
    </citation>
    <scope>NUCLEOTIDE SEQUENCE [LARGE SCALE GENOMIC DNA]</scope>
</reference>
<accession>A0AAV2Q682</accession>
<evidence type="ECO:0000313" key="2">
    <source>
        <dbReference type="EMBL" id="CAL4070846.1"/>
    </source>
</evidence>
<name>A0AAV2Q682_MEGNR</name>
<evidence type="ECO:0000256" key="1">
    <source>
        <dbReference type="SAM" id="Phobius"/>
    </source>
</evidence>
<evidence type="ECO:0000313" key="3">
    <source>
        <dbReference type="Proteomes" id="UP001497623"/>
    </source>
</evidence>
<keyword evidence="1" id="KW-0812">Transmembrane</keyword>
<dbReference type="Proteomes" id="UP001497623">
    <property type="component" value="Unassembled WGS sequence"/>
</dbReference>
<keyword evidence="1" id="KW-0472">Membrane</keyword>
<dbReference type="AlphaFoldDB" id="A0AAV2Q682"/>
<organism evidence="2 3">
    <name type="scientific">Meganyctiphanes norvegica</name>
    <name type="common">Northern krill</name>
    <name type="synonym">Thysanopoda norvegica</name>
    <dbReference type="NCBI Taxonomy" id="48144"/>
    <lineage>
        <taxon>Eukaryota</taxon>
        <taxon>Metazoa</taxon>
        <taxon>Ecdysozoa</taxon>
        <taxon>Arthropoda</taxon>
        <taxon>Crustacea</taxon>
        <taxon>Multicrustacea</taxon>
        <taxon>Malacostraca</taxon>
        <taxon>Eumalacostraca</taxon>
        <taxon>Eucarida</taxon>
        <taxon>Euphausiacea</taxon>
        <taxon>Euphausiidae</taxon>
        <taxon>Meganyctiphanes</taxon>
    </lineage>
</organism>